<dbReference type="SUPFAM" id="SSF46689">
    <property type="entry name" value="Homeodomain-like"/>
    <property type="match status" value="1"/>
</dbReference>
<dbReference type="InterPro" id="IPR009057">
    <property type="entry name" value="Homeodomain-like_sf"/>
</dbReference>
<dbReference type="Gene3D" id="1.10.10.60">
    <property type="entry name" value="Homeodomain-like"/>
    <property type="match status" value="1"/>
</dbReference>
<gene>
    <name evidence="5" type="ORF">E0W69_010140</name>
</gene>
<dbReference type="GO" id="GO:0003700">
    <property type="term" value="F:DNA-binding transcription factor activity"/>
    <property type="evidence" value="ECO:0007669"/>
    <property type="project" value="InterPro"/>
</dbReference>
<sequence>MASNNLYFELNYKKIGFKIINKENPNLDDVSNYIKVLILPKNYTIEIDFNKVETKRPTLFFINANQSVQLEKLSKEDGFALFYNRDFYCVQIHDAEVACDGLLFNNLFNIPTIELEDSQAELFFQLFQNIKSEITYPEATGEELIRTYLKQMIILATRSWKKQHLSDSLNSSHKLDQEFFREFSRLVEIHYKEKHSVADYAQLLNLAPKSLNQKLKKLNVENPNELIKNRIVLEAKRLLKYTNLSVKEIGYELGYEDPAYFNRMFTQKSKYSPAIFRREEHLTEVLD</sequence>
<dbReference type="PANTHER" id="PTHR43280:SF32">
    <property type="entry name" value="TRANSCRIPTIONAL REGULATORY PROTEIN"/>
    <property type="match status" value="1"/>
</dbReference>
<keyword evidence="3" id="KW-0804">Transcription</keyword>
<dbReference type="RefSeq" id="WP_131329945.1">
    <property type="nucleotide sequence ID" value="NZ_CP044016.1"/>
</dbReference>
<evidence type="ECO:0000313" key="5">
    <source>
        <dbReference type="EMBL" id="QES88999.1"/>
    </source>
</evidence>
<dbReference type="GO" id="GO:0043565">
    <property type="term" value="F:sequence-specific DNA binding"/>
    <property type="evidence" value="ECO:0007669"/>
    <property type="project" value="InterPro"/>
</dbReference>
<dbReference type="InterPro" id="IPR018060">
    <property type="entry name" value="HTH_AraC"/>
</dbReference>
<dbReference type="SMART" id="SM00342">
    <property type="entry name" value="HTH_ARAC"/>
    <property type="match status" value="1"/>
</dbReference>
<evidence type="ECO:0000256" key="1">
    <source>
        <dbReference type="ARBA" id="ARBA00023015"/>
    </source>
</evidence>
<evidence type="ECO:0000256" key="2">
    <source>
        <dbReference type="ARBA" id="ARBA00023125"/>
    </source>
</evidence>
<evidence type="ECO:0000259" key="4">
    <source>
        <dbReference type="PROSITE" id="PS01124"/>
    </source>
</evidence>
<dbReference type="PANTHER" id="PTHR43280">
    <property type="entry name" value="ARAC-FAMILY TRANSCRIPTIONAL REGULATOR"/>
    <property type="match status" value="1"/>
</dbReference>
<keyword evidence="6" id="KW-1185">Reference proteome</keyword>
<dbReference type="KEGG" id="arac:E0W69_010140"/>
<name>A0A5P2G4C5_9BACT</name>
<evidence type="ECO:0000313" key="6">
    <source>
        <dbReference type="Proteomes" id="UP000292424"/>
    </source>
</evidence>
<evidence type="ECO:0000256" key="3">
    <source>
        <dbReference type="ARBA" id="ARBA00023163"/>
    </source>
</evidence>
<dbReference type="PROSITE" id="PS01124">
    <property type="entry name" value="HTH_ARAC_FAMILY_2"/>
    <property type="match status" value="1"/>
</dbReference>
<accession>A0A5P2G4C5</accession>
<keyword evidence="2" id="KW-0238">DNA-binding</keyword>
<organism evidence="5 6">
    <name type="scientific">Rhizosphaericola mali</name>
    <dbReference type="NCBI Taxonomy" id="2545455"/>
    <lineage>
        <taxon>Bacteria</taxon>
        <taxon>Pseudomonadati</taxon>
        <taxon>Bacteroidota</taxon>
        <taxon>Chitinophagia</taxon>
        <taxon>Chitinophagales</taxon>
        <taxon>Chitinophagaceae</taxon>
        <taxon>Rhizosphaericola</taxon>
    </lineage>
</organism>
<dbReference type="AlphaFoldDB" id="A0A5P2G4C5"/>
<dbReference type="EMBL" id="CP044016">
    <property type="protein sequence ID" value="QES88999.1"/>
    <property type="molecule type" value="Genomic_DNA"/>
</dbReference>
<proteinExistence type="predicted"/>
<protein>
    <submittedName>
        <fullName evidence="5">Helix-turn-helix domain-containing protein</fullName>
    </submittedName>
</protein>
<dbReference type="OrthoDB" id="2585681at2"/>
<reference evidence="5 6" key="1">
    <citation type="submission" date="2019-09" db="EMBL/GenBank/DDBJ databases">
        <title>Complete genome sequence of Arachidicoccus sp. B3-10 isolated from apple orchard soil.</title>
        <authorList>
            <person name="Kim H.S."/>
            <person name="Han K.-I."/>
            <person name="Suh M.K."/>
            <person name="Lee K.C."/>
            <person name="Eom M.K."/>
            <person name="Kim J.-S."/>
            <person name="Kang S.W."/>
            <person name="Sin Y."/>
            <person name="Lee J.-S."/>
        </authorList>
    </citation>
    <scope>NUCLEOTIDE SEQUENCE [LARGE SCALE GENOMIC DNA]</scope>
    <source>
        <strain evidence="5 6">B3-10</strain>
    </source>
</reference>
<feature type="domain" description="HTH araC/xylS-type" evidence="4">
    <location>
        <begin position="181"/>
        <end position="279"/>
    </location>
</feature>
<dbReference type="Proteomes" id="UP000292424">
    <property type="component" value="Chromosome"/>
</dbReference>
<dbReference type="Pfam" id="PF12833">
    <property type="entry name" value="HTH_18"/>
    <property type="match status" value="1"/>
</dbReference>
<keyword evidence="1" id="KW-0805">Transcription regulation</keyword>